<organism evidence="1 2">
    <name type="scientific">Diaporthe helianthi</name>
    <dbReference type="NCBI Taxonomy" id="158607"/>
    <lineage>
        <taxon>Eukaryota</taxon>
        <taxon>Fungi</taxon>
        <taxon>Dikarya</taxon>
        <taxon>Ascomycota</taxon>
        <taxon>Pezizomycotina</taxon>
        <taxon>Sordariomycetes</taxon>
        <taxon>Sordariomycetidae</taxon>
        <taxon>Diaporthales</taxon>
        <taxon>Diaporthaceae</taxon>
        <taxon>Diaporthe</taxon>
    </lineage>
</organism>
<protein>
    <submittedName>
        <fullName evidence="1">Uncharacterized protein</fullName>
    </submittedName>
</protein>
<dbReference type="Proteomes" id="UP000094444">
    <property type="component" value="Unassembled WGS sequence"/>
</dbReference>
<sequence>MVGARQTTFDSAKHVQQSSSAIFDTLASQHRDQATIVQLVAAQAENGFHCDDYQHWKSNSLPASYTTPPRNPIQMLRTGSNDCETTTTQRLRFMGASYQLRSLRDLNSDYYQLNQFKPMDPYPLSLAATCSAILARLSLHFWRRRAPKVSLPWLEVFDESCPYIQRFGRFVSTAPVVSNSNDK</sequence>
<dbReference type="EMBL" id="MAVT02000051">
    <property type="protein sequence ID" value="POS80443.1"/>
    <property type="molecule type" value="Genomic_DNA"/>
</dbReference>
<reference evidence="1" key="1">
    <citation type="submission" date="2017-09" db="EMBL/GenBank/DDBJ databases">
        <title>Polyketide synthases of a Diaporthe helianthi virulent isolate.</title>
        <authorList>
            <person name="Baroncelli R."/>
        </authorList>
    </citation>
    <scope>NUCLEOTIDE SEQUENCE [LARGE SCALE GENOMIC DNA]</scope>
    <source>
        <strain evidence="1">7/96</strain>
    </source>
</reference>
<proteinExistence type="predicted"/>
<evidence type="ECO:0000313" key="2">
    <source>
        <dbReference type="Proteomes" id="UP000094444"/>
    </source>
</evidence>
<keyword evidence="2" id="KW-1185">Reference proteome</keyword>
<dbReference type="AlphaFoldDB" id="A0A2P5ID65"/>
<name>A0A2P5ID65_DIAHE</name>
<comment type="caution">
    <text evidence="1">The sequence shown here is derived from an EMBL/GenBank/DDBJ whole genome shotgun (WGS) entry which is preliminary data.</text>
</comment>
<evidence type="ECO:0000313" key="1">
    <source>
        <dbReference type="EMBL" id="POS80443.1"/>
    </source>
</evidence>
<dbReference type="InParanoid" id="A0A2P5ID65"/>
<accession>A0A2P5ID65</accession>
<gene>
    <name evidence="1" type="ORF">DHEL01_v201174</name>
</gene>